<reference evidence="2 3" key="1">
    <citation type="submission" date="2019-01" db="EMBL/GenBank/DDBJ databases">
        <authorList>
            <person name="Chen W.-M."/>
        </authorList>
    </citation>
    <scope>NUCLEOTIDE SEQUENCE [LARGE SCALE GENOMIC DNA]</scope>
    <source>
        <strain evidence="2 3">CCP-7</strain>
    </source>
</reference>
<dbReference type="OrthoDB" id="5343971at2"/>
<comment type="caution">
    <text evidence="2">The sequence shown here is derived from an EMBL/GenBank/DDBJ whole genome shotgun (WGS) entry which is preliminary data.</text>
</comment>
<dbReference type="AlphaFoldDB" id="A0A437M5S5"/>
<dbReference type="InterPro" id="IPR009799">
    <property type="entry name" value="EthD_dom"/>
</dbReference>
<dbReference type="PANTHER" id="PTHR40260:SF2">
    <property type="entry name" value="BLR8190 PROTEIN"/>
    <property type="match status" value="1"/>
</dbReference>
<dbReference type="NCBIfam" id="TIGR02118">
    <property type="entry name" value="EthD family reductase"/>
    <property type="match status" value="1"/>
</dbReference>
<accession>A0A437M5S5</accession>
<evidence type="ECO:0000313" key="3">
    <source>
        <dbReference type="Proteomes" id="UP000282971"/>
    </source>
</evidence>
<gene>
    <name evidence="2" type="ORF">EOD43_03730</name>
</gene>
<sequence length="99" mass="10485">MAKLVVTYPSTPNARFDADYYLATHIPLVRAKWAAHGLTDASALLPDQADAPFAAIALLAFRDKASIEAALGSVEAEAVFGDLPNFTDIAPQPMLAKDA</sequence>
<dbReference type="InterPro" id="IPR011008">
    <property type="entry name" value="Dimeric_a/b-barrel"/>
</dbReference>
<proteinExistence type="predicted"/>
<protein>
    <submittedName>
        <fullName evidence="2">EthD family reductase</fullName>
    </submittedName>
</protein>
<dbReference type="SUPFAM" id="SSF54909">
    <property type="entry name" value="Dimeric alpha+beta barrel"/>
    <property type="match status" value="1"/>
</dbReference>
<dbReference type="Proteomes" id="UP000282971">
    <property type="component" value="Unassembled WGS sequence"/>
</dbReference>
<keyword evidence="3" id="KW-1185">Reference proteome</keyword>
<evidence type="ECO:0000259" key="1">
    <source>
        <dbReference type="Pfam" id="PF07110"/>
    </source>
</evidence>
<dbReference type="RefSeq" id="WP_127741218.1">
    <property type="nucleotide sequence ID" value="NZ_SACN01000001.1"/>
</dbReference>
<dbReference type="Pfam" id="PF07110">
    <property type="entry name" value="EthD"/>
    <property type="match status" value="1"/>
</dbReference>
<dbReference type="Gene3D" id="3.30.70.100">
    <property type="match status" value="1"/>
</dbReference>
<dbReference type="EMBL" id="SACN01000001">
    <property type="protein sequence ID" value="RVT93022.1"/>
    <property type="molecule type" value="Genomic_DNA"/>
</dbReference>
<evidence type="ECO:0000313" key="2">
    <source>
        <dbReference type="EMBL" id="RVT93022.1"/>
    </source>
</evidence>
<dbReference type="GO" id="GO:0016491">
    <property type="term" value="F:oxidoreductase activity"/>
    <property type="evidence" value="ECO:0007669"/>
    <property type="project" value="InterPro"/>
</dbReference>
<organism evidence="2 3">
    <name type="scientific">Sphingomonas crocodyli</name>
    <dbReference type="NCBI Taxonomy" id="1979270"/>
    <lineage>
        <taxon>Bacteria</taxon>
        <taxon>Pseudomonadati</taxon>
        <taxon>Pseudomonadota</taxon>
        <taxon>Alphaproteobacteria</taxon>
        <taxon>Sphingomonadales</taxon>
        <taxon>Sphingomonadaceae</taxon>
        <taxon>Sphingomonas</taxon>
    </lineage>
</organism>
<name>A0A437M5S5_9SPHN</name>
<dbReference type="PANTHER" id="PTHR40260">
    <property type="entry name" value="BLR8190 PROTEIN"/>
    <property type="match status" value="1"/>
</dbReference>
<feature type="domain" description="EthD" evidence="1">
    <location>
        <begin position="19"/>
        <end position="88"/>
    </location>
</feature>